<feature type="signal peptide" evidence="1">
    <location>
        <begin position="1"/>
        <end position="17"/>
    </location>
</feature>
<accession>A0ABY9TIG1</accession>
<dbReference type="EMBL" id="CP134146">
    <property type="protein sequence ID" value="WNC68609.1"/>
    <property type="molecule type" value="Genomic_DNA"/>
</dbReference>
<evidence type="ECO:0000313" key="3">
    <source>
        <dbReference type="Proteomes" id="UP001248581"/>
    </source>
</evidence>
<evidence type="ECO:0000256" key="1">
    <source>
        <dbReference type="SAM" id="SignalP"/>
    </source>
</evidence>
<proteinExistence type="predicted"/>
<feature type="chain" id="PRO_5046212582" evidence="1">
    <location>
        <begin position="18"/>
        <end position="117"/>
    </location>
</feature>
<keyword evidence="1" id="KW-0732">Signal</keyword>
<organism evidence="2 3">
    <name type="scientific">Thalassotalea nanhaiensis</name>
    <dbReference type="NCBI Taxonomy" id="3065648"/>
    <lineage>
        <taxon>Bacteria</taxon>
        <taxon>Pseudomonadati</taxon>
        <taxon>Pseudomonadota</taxon>
        <taxon>Gammaproteobacteria</taxon>
        <taxon>Alteromonadales</taxon>
        <taxon>Colwelliaceae</taxon>
        <taxon>Thalassotalea</taxon>
    </lineage>
</organism>
<dbReference type="RefSeq" id="WP_348387763.1">
    <property type="nucleotide sequence ID" value="NZ_CP134146.1"/>
</dbReference>
<dbReference type="Proteomes" id="UP001248581">
    <property type="component" value="Chromosome"/>
</dbReference>
<reference evidence="3" key="1">
    <citation type="submission" date="2023-09" db="EMBL/GenBank/DDBJ databases">
        <authorList>
            <person name="Li S."/>
            <person name="Li X."/>
            <person name="Zhang C."/>
            <person name="Zhao Z."/>
        </authorList>
    </citation>
    <scope>NUCLEOTIDE SEQUENCE [LARGE SCALE GENOMIC DNA]</scope>
    <source>
        <strain evidence="3">SQ345</strain>
    </source>
</reference>
<keyword evidence="3" id="KW-1185">Reference proteome</keyword>
<name>A0ABY9TIG1_9GAMM</name>
<evidence type="ECO:0000313" key="2">
    <source>
        <dbReference type="EMBL" id="WNC68609.1"/>
    </source>
</evidence>
<gene>
    <name evidence="2" type="ORF">RI845_00330</name>
</gene>
<sequence>MRILIISLMFLSLSGHACKLNPEYMKLRAELTKEVREPYNSCIKSTRAYFFYKAVAKCEQEGRGKDISGGCYHVVGYEETHDESELNHCKVLKPTTEEFVALLKANAEHQAIKRCLD</sequence>
<protein>
    <submittedName>
        <fullName evidence="2">Uncharacterized protein</fullName>
    </submittedName>
</protein>